<evidence type="ECO:0000313" key="2">
    <source>
        <dbReference type="Proteomes" id="UP001060170"/>
    </source>
</evidence>
<dbReference type="Proteomes" id="UP001060170">
    <property type="component" value="Chromosome 9"/>
</dbReference>
<organism evidence="1 2">
    <name type="scientific">Puccinia striiformis f. sp. tritici</name>
    <dbReference type="NCBI Taxonomy" id="168172"/>
    <lineage>
        <taxon>Eukaryota</taxon>
        <taxon>Fungi</taxon>
        <taxon>Dikarya</taxon>
        <taxon>Basidiomycota</taxon>
        <taxon>Pucciniomycotina</taxon>
        <taxon>Pucciniomycetes</taxon>
        <taxon>Pucciniales</taxon>
        <taxon>Pucciniaceae</taxon>
        <taxon>Puccinia</taxon>
    </lineage>
</organism>
<protein>
    <submittedName>
        <fullName evidence="1">Uncharacterized protein</fullName>
    </submittedName>
</protein>
<proteinExistence type="predicted"/>
<evidence type="ECO:0000313" key="1">
    <source>
        <dbReference type="EMBL" id="KAI7948030.1"/>
    </source>
</evidence>
<reference evidence="2" key="2">
    <citation type="journal article" date="2018" name="Mol. Plant Microbe Interact.">
        <title>Genome sequence resources for the wheat stripe rust pathogen (Puccinia striiformis f. sp. tritici) and the barley stripe rust pathogen (Puccinia striiformis f. sp. hordei).</title>
        <authorList>
            <person name="Xia C."/>
            <person name="Wang M."/>
            <person name="Yin C."/>
            <person name="Cornejo O.E."/>
            <person name="Hulbert S.H."/>
            <person name="Chen X."/>
        </authorList>
    </citation>
    <scope>NUCLEOTIDE SEQUENCE [LARGE SCALE GENOMIC DNA]</scope>
    <source>
        <strain evidence="2">93-210</strain>
    </source>
</reference>
<accession>A0ACC0E8F8</accession>
<comment type="caution">
    <text evidence="1">The sequence shown here is derived from an EMBL/GenBank/DDBJ whole genome shotgun (WGS) entry which is preliminary data.</text>
</comment>
<sequence length="79" mass="8690">MVSTIEKVVNQGVSDEDHRPDSWTAVTKDGRRSAQFEETWLKTSNGTEHELSDAIGPFSSAAGLLENKLDFTNPRNGVL</sequence>
<dbReference type="EMBL" id="CM045873">
    <property type="protein sequence ID" value="KAI7948030.1"/>
    <property type="molecule type" value="Genomic_DNA"/>
</dbReference>
<reference evidence="2" key="1">
    <citation type="journal article" date="2018" name="BMC Genomics">
        <title>Genomic insights into host adaptation between the wheat stripe rust pathogen (Puccinia striiformis f. sp. tritici) and the barley stripe rust pathogen (Puccinia striiformis f. sp. hordei).</title>
        <authorList>
            <person name="Xia C."/>
            <person name="Wang M."/>
            <person name="Yin C."/>
            <person name="Cornejo O.E."/>
            <person name="Hulbert S.H."/>
            <person name="Chen X."/>
        </authorList>
    </citation>
    <scope>NUCLEOTIDE SEQUENCE [LARGE SCALE GENOMIC DNA]</scope>
    <source>
        <strain evidence="2">93-210</strain>
    </source>
</reference>
<gene>
    <name evidence="1" type="ORF">MJO28_009938</name>
</gene>
<keyword evidence="2" id="KW-1185">Reference proteome</keyword>
<name>A0ACC0E8F8_9BASI</name>
<reference evidence="1 2" key="3">
    <citation type="journal article" date="2022" name="Microbiol. Spectr.">
        <title>Folding features and dynamics of 3D genome architecture in plant fungal pathogens.</title>
        <authorList>
            <person name="Xia C."/>
        </authorList>
    </citation>
    <scope>NUCLEOTIDE SEQUENCE [LARGE SCALE GENOMIC DNA]</scope>
    <source>
        <strain evidence="1 2">93-210</strain>
    </source>
</reference>